<name>X7ZVZ8_MYCXE</name>
<comment type="caution">
    <text evidence="1">The sequence shown here is derived from an EMBL/GenBank/DDBJ whole genome shotgun (WGS) entry which is preliminary data.</text>
</comment>
<proteinExistence type="predicted"/>
<feature type="non-terminal residue" evidence="1">
    <location>
        <position position="1"/>
    </location>
</feature>
<dbReference type="AlphaFoldDB" id="X7ZVZ8"/>
<dbReference type="PATRIC" id="fig|1299334.3.peg.7820"/>
<evidence type="ECO:0000313" key="1">
    <source>
        <dbReference type="EMBL" id="EUA23211.1"/>
    </source>
</evidence>
<reference evidence="1" key="1">
    <citation type="submission" date="2014-01" db="EMBL/GenBank/DDBJ databases">
        <authorList>
            <person name="Brown-Elliot B."/>
            <person name="Wallace R."/>
            <person name="Lenaerts A."/>
            <person name="Ordway D."/>
            <person name="DeGroote M.A."/>
            <person name="Parker T."/>
            <person name="Sizemore C."/>
            <person name="Tallon L.J."/>
            <person name="Sadzewicz L.K."/>
            <person name="Sengamalay N."/>
            <person name="Fraser C.M."/>
            <person name="Hine E."/>
            <person name="Shefchek K.A."/>
            <person name="Das S.P."/>
            <person name="Tettelin H."/>
        </authorList>
    </citation>
    <scope>NUCLEOTIDE SEQUENCE [LARGE SCALE GENOMIC DNA]</scope>
    <source>
        <strain evidence="1">4042</strain>
    </source>
</reference>
<sequence length="107" mass="11112">GVRSWRIGVAAALAQVAGDALLVDLDPWGVASTYCWLRKCAWTALADLAVRGRARLVGAARGAAAAPRREHTLIPPHQPRVGSRPVEAVIDAGAAAGSPWSVILRAG</sequence>
<dbReference type="EMBL" id="JAOB01000069">
    <property type="protein sequence ID" value="EUA23211.1"/>
    <property type="molecule type" value="Genomic_DNA"/>
</dbReference>
<protein>
    <submittedName>
        <fullName evidence="1">Uncharacterized protein</fullName>
    </submittedName>
</protein>
<gene>
    <name evidence="1" type="ORF">I553_5885</name>
</gene>
<accession>X7ZVZ8</accession>
<organism evidence="1">
    <name type="scientific">Mycobacterium xenopi 4042</name>
    <dbReference type="NCBI Taxonomy" id="1299334"/>
    <lineage>
        <taxon>Bacteria</taxon>
        <taxon>Bacillati</taxon>
        <taxon>Actinomycetota</taxon>
        <taxon>Actinomycetes</taxon>
        <taxon>Mycobacteriales</taxon>
        <taxon>Mycobacteriaceae</taxon>
        <taxon>Mycobacterium</taxon>
    </lineage>
</organism>